<keyword evidence="3" id="KW-1185">Reference proteome</keyword>
<protein>
    <submittedName>
        <fullName evidence="2">Uncharacterized protein</fullName>
    </submittedName>
</protein>
<feature type="compositionally biased region" description="Basic and acidic residues" evidence="1">
    <location>
        <begin position="61"/>
        <end position="89"/>
    </location>
</feature>
<gene>
    <name evidence="2" type="ORF">RR46_11685</name>
</gene>
<proteinExistence type="predicted"/>
<feature type="region of interest" description="Disordered" evidence="1">
    <location>
        <begin position="40"/>
        <end position="89"/>
    </location>
</feature>
<dbReference type="Proteomes" id="UP000053268">
    <property type="component" value="Unassembled WGS sequence"/>
</dbReference>
<name>A0A194PRN4_PAPXU</name>
<organism evidence="2 3">
    <name type="scientific">Papilio xuthus</name>
    <name type="common">Asian swallowtail butterfly</name>
    <dbReference type="NCBI Taxonomy" id="66420"/>
    <lineage>
        <taxon>Eukaryota</taxon>
        <taxon>Metazoa</taxon>
        <taxon>Ecdysozoa</taxon>
        <taxon>Arthropoda</taxon>
        <taxon>Hexapoda</taxon>
        <taxon>Insecta</taxon>
        <taxon>Pterygota</taxon>
        <taxon>Neoptera</taxon>
        <taxon>Endopterygota</taxon>
        <taxon>Lepidoptera</taxon>
        <taxon>Glossata</taxon>
        <taxon>Ditrysia</taxon>
        <taxon>Papilionoidea</taxon>
        <taxon>Papilionidae</taxon>
        <taxon>Papilioninae</taxon>
        <taxon>Papilio</taxon>
    </lineage>
</organism>
<evidence type="ECO:0000313" key="2">
    <source>
        <dbReference type="EMBL" id="KPI95972.1"/>
    </source>
</evidence>
<feature type="region of interest" description="Disordered" evidence="1">
    <location>
        <begin position="130"/>
        <end position="163"/>
    </location>
</feature>
<reference evidence="2 3" key="1">
    <citation type="journal article" date="2015" name="Nat. Commun.">
        <title>Outbred genome sequencing and CRISPR/Cas9 gene editing in butterflies.</title>
        <authorList>
            <person name="Li X."/>
            <person name="Fan D."/>
            <person name="Zhang W."/>
            <person name="Liu G."/>
            <person name="Zhang L."/>
            <person name="Zhao L."/>
            <person name="Fang X."/>
            <person name="Chen L."/>
            <person name="Dong Y."/>
            <person name="Chen Y."/>
            <person name="Ding Y."/>
            <person name="Zhao R."/>
            <person name="Feng M."/>
            <person name="Zhu Y."/>
            <person name="Feng Y."/>
            <person name="Jiang X."/>
            <person name="Zhu D."/>
            <person name="Xiang H."/>
            <person name="Feng X."/>
            <person name="Li S."/>
            <person name="Wang J."/>
            <person name="Zhang G."/>
            <person name="Kronforst M.R."/>
            <person name="Wang W."/>
        </authorList>
    </citation>
    <scope>NUCLEOTIDE SEQUENCE [LARGE SCALE GENOMIC DNA]</scope>
    <source>
        <strain evidence="2">Ya'a_city_454_Px</strain>
        <tissue evidence="2">Whole body</tissue>
    </source>
</reference>
<dbReference type="EMBL" id="KQ459595">
    <property type="protein sequence ID" value="KPI95972.1"/>
    <property type="molecule type" value="Genomic_DNA"/>
</dbReference>
<sequence length="217" mass="24760">MIAPIRSRANEYAEWHRKWYKAHRATLAEKEVTTLKEQLATTSPVPLQATVPPKTNGSHIESTRDQATETRIQERLSPDIKEEKRRSPEIDEDIEHKIEMAATGRSNSNSTRSSPVINQGTNLEIELAAKEKEMSNKTPPNRSQSKRKQIRNVDKRSNQMPHQTQPIIYTEIGTHDNLITKNPPPTQTRQTELYCYSNKATGEHIESVITAETRKPT</sequence>
<evidence type="ECO:0000313" key="3">
    <source>
        <dbReference type="Proteomes" id="UP000053268"/>
    </source>
</evidence>
<evidence type="ECO:0000256" key="1">
    <source>
        <dbReference type="SAM" id="MobiDB-lite"/>
    </source>
</evidence>
<dbReference type="AlphaFoldDB" id="A0A194PRN4"/>
<accession>A0A194PRN4</accession>